<reference evidence="6 7" key="1">
    <citation type="submission" date="2017-09" db="EMBL/GenBank/DDBJ databases">
        <title>Biodiversity and function of Thalassospira species in the particle-attached aromatic-hydrocarbon-degrading consortia from the surface seawater of the China South Sea.</title>
        <authorList>
            <person name="Dong C."/>
            <person name="Lai Q."/>
            <person name="Shao Z."/>
        </authorList>
    </citation>
    <scope>NUCLEOTIDE SEQUENCE [LARGE SCALE GENOMIC DNA]</scope>
    <source>
        <strain evidence="6 7">139Z-12</strain>
    </source>
</reference>
<gene>
    <name evidence="6" type="ORF">COO92_04510</name>
</gene>
<dbReference type="InterPro" id="IPR002139">
    <property type="entry name" value="Ribo/fructo_kinase"/>
</dbReference>
<proteinExistence type="inferred from homology"/>
<dbReference type="PRINTS" id="PR00990">
    <property type="entry name" value="RIBOKINASE"/>
</dbReference>
<dbReference type="PROSITE" id="PS00583">
    <property type="entry name" value="PFKB_KINASES_1"/>
    <property type="match status" value="1"/>
</dbReference>
<accession>A0A2N3LAL4</accession>
<protein>
    <recommendedName>
        <fullName evidence="5">Carbohydrate kinase PfkB domain-containing protein</fullName>
    </recommendedName>
</protein>
<name>A0A2N3LAL4_9PROT</name>
<sequence length="315" mass="33562">MTPSANILCFGAAHFDRTLQCTEQFVPAASNPVRTLHRKPGGVARNIAVHLRLLGNNVAMLSAVGDDGDGEQVIAALSELGIDTRRMHKLDGKHTAGYTAVLDDTGELALGMMDAEVYDLLSIDLLKDQLANLQAWPWWLIDANLPAPTIDWLTENKGSSKFCAATVSPSKGARFAPVLDKLDLLIANRAEAKVLTGIEINEIDQAKTAIDVLRGKGVCDVVITLGAKGVVSSSGDSTAFWHPLPTKVCDVNGAGDAFYSGFLSRFTKPGAMMDDAVAEGLAMASLTAETEGTTVWNLTQSAVDTRAEHAFKKLI</sequence>
<keyword evidence="2 4" id="KW-0808">Transferase</keyword>
<feature type="domain" description="Carbohydrate kinase PfkB" evidence="5">
    <location>
        <begin position="6"/>
        <end position="295"/>
    </location>
</feature>
<evidence type="ECO:0000256" key="1">
    <source>
        <dbReference type="ARBA" id="ARBA00010688"/>
    </source>
</evidence>
<keyword evidence="7" id="KW-1185">Reference proteome</keyword>
<dbReference type="AlphaFoldDB" id="A0A2N3LAL4"/>
<comment type="similarity">
    <text evidence="1 4">Belongs to the carbohydrate kinase PfkB family.</text>
</comment>
<dbReference type="InterPro" id="IPR011611">
    <property type="entry name" value="PfkB_dom"/>
</dbReference>
<dbReference type="SUPFAM" id="SSF53613">
    <property type="entry name" value="Ribokinase-like"/>
    <property type="match status" value="1"/>
</dbReference>
<dbReference type="InterPro" id="IPR029056">
    <property type="entry name" value="Ribokinase-like"/>
</dbReference>
<evidence type="ECO:0000256" key="4">
    <source>
        <dbReference type="RuleBase" id="RU003704"/>
    </source>
</evidence>
<dbReference type="Pfam" id="PF00294">
    <property type="entry name" value="PfkB"/>
    <property type="match status" value="1"/>
</dbReference>
<dbReference type="GO" id="GO:0016301">
    <property type="term" value="F:kinase activity"/>
    <property type="evidence" value="ECO:0007669"/>
    <property type="project" value="UniProtKB-KW"/>
</dbReference>
<evidence type="ECO:0000259" key="5">
    <source>
        <dbReference type="Pfam" id="PF00294"/>
    </source>
</evidence>
<dbReference type="CDD" id="cd01941">
    <property type="entry name" value="YeiC_kinase_like"/>
    <property type="match status" value="1"/>
</dbReference>
<evidence type="ECO:0000256" key="3">
    <source>
        <dbReference type="ARBA" id="ARBA00022777"/>
    </source>
</evidence>
<evidence type="ECO:0000313" key="7">
    <source>
        <dbReference type="Proteomes" id="UP000233332"/>
    </source>
</evidence>
<dbReference type="EMBL" id="NXGX01000002">
    <property type="protein sequence ID" value="PKR59767.1"/>
    <property type="molecule type" value="Genomic_DNA"/>
</dbReference>
<evidence type="ECO:0000313" key="6">
    <source>
        <dbReference type="EMBL" id="PKR59767.1"/>
    </source>
</evidence>
<dbReference type="Proteomes" id="UP000233332">
    <property type="component" value="Unassembled WGS sequence"/>
</dbReference>
<dbReference type="PROSITE" id="PS00584">
    <property type="entry name" value="PFKB_KINASES_2"/>
    <property type="match status" value="1"/>
</dbReference>
<evidence type="ECO:0000256" key="2">
    <source>
        <dbReference type="ARBA" id="ARBA00022679"/>
    </source>
</evidence>
<dbReference type="PANTHER" id="PTHR10584">
    <property type="entry name" value="SUGAR KINASE"/>
    <property type="match status" value="1"/>
</dbReference>
<dbReference type="GO" id="GO:0005829">
    <property type="term" value="C:cytosol"/>
    <property type="evidence" value="ECO:0007669"/>
    <property type="project" value="TreeGrafter"/>
</dbReference>
<organism evidence="6 7">
    <name type="scientific">Thalassospira lohafexi</name>
    <dbReference type="NCBI Taxonomy" id="744227"/>
    <lineage>
        <taxon>Bacteria</taxon>
        <taxon>Pseudomonadati</taxon>
        <taxon>Pseudomonadota</taxon>
        <taxon>Alphaproteobacteria</taxon>
        <taxon>Rhodospirillales</taxon>
        <taxon>Thalassospiraceae</taxon>
        <taxon>Thalassospira</taxon>
    </lineage>
</organism>
<dbReference type="PANTHER" id="PTHR10584:SF166">
    <property type="entry name" value="RIBOKINASE"/>
    <property type="match status" value="1"/>
</dbReference>
<comment type="caution">
    <text evidence="6">The sequence shown here is derived from an EMBL/GenBank/DDBJ whole genome shotgun (WGS) entry which is preliminary data.</text>
</comment>
<dbReference type="InterPro" id="IPR002173">
    <property type="entry name" value="Carboh/pur_kinase_PfkB_CS"/>
</dbReference>
<dbReference type="Gene3D" id="3.40.1190.20">
    <property type="match status" value="1"/>
</dbReference>
<keyword evidence="3 4" id="KW-0418">Kinase</keyword>
<dbReference type="GO" id="GO:0006796">
    <property type="term" value="P:phosphate-containing compound metabolic process"/>
    <property type="evidence" value="ECO:0007669"/>
    <property type="project" value="UniProtKB-ARBA"/>
</dbReference>